<dbReference type="Pfam" id="PF01582">
    <property type="entry name" value="TIR"/>
    <property type="match status" value="1"/>
</dbReference>
<dbReference type="InterPro" id="IPR042197">
    <property type="entry name" value="Apaf_helical"/>
</dbReference>
<dbReference type="Pfam" id="PF23282">
    <property type="entry name" value="WHD_ROQ1"/>
    <property type="match status" value="1"/>
</dbReference>
<feature type="domain" description="TIR" evidence="4">
    <location>
        <begin position="7"/>
        <end position="169"/>
    </location>
</feature>
<evidence type="ECO:0000256" key="3">
    <source>
        <dbReference type="ARBA" id="ARBA00023027"/>
    </source>
</evidence>
<dbReference type="Gene3D" id="3.40.50.300">
    <property type="entry name" value="P-loop containing nucleotide triphosphate hydrolases"/>
    <property type="match status" value="1"/>
</dbReference>
<dbReference type="Pfam" id="PF13306">
    <property type="entry name" value="LRR_5"/>
    <property type="match status" value="1"/>
</dbReference>
<dbReference type="Pfam" id="PF00931">
    <property type="entry name" value="NB-ARC"/>
    <property type="match status" value="1"/>
</dbReference>
<dbReference type="PROSITE" id="PS50104">
    <property type="entry name" value="TIR"/>
    <property type="match status" value="1"/>
</dbReference>
<protein>
    <recommendedName>
        <fullName evidence="4">TIR domain-containing protein</fullName>
    </recommendedName>
</protein>
<dbReference type="SUPFAM" id="SSF52200">
    <property type="entry name" value="Toll/Interleukin receptor TIR domain"/>
    <property type="match status" value="1"/>
</dbReference>
<keyword evidence="2" id="KW-0677">Repeat</keyword>
<dbReference type="InterPro" id="IPR000157">
    <property type="entry name" value="TIR_dom"/>
</dbReference>
<dbReference type="InterPro" id="IPR035897">
    <property type="entry name" value="Toll_tir_struct_dom_sf"/>
</dbReference>
<dbReference type="Gene3D" id="1.10.8.430">
    <property type="entry name" value="Helical domain of apoptotic protease-activating factors"/>
    <property type="match status" value="1"/>
</dbReference>
<dbReference type="InterPro" id="IPR002182">
    <property type="entry name" value="NB-ARC"/>
</dbReference>
<dbReference type="PANTHER" id="PTHR11017">
    <property type="entry name" value="LEUCINE-RICH REPEAT-CONTAINING PROTEIN"/>
    <property type="match status" value="1"/>
</dbReference>
<comment type="caution">
    <text evidence="5">The sequence shown here is derived from an EMBL/GenBank/DDBJ whole genome shotgun (WGS) entry which is preliminary data.</text>
</comment>
<dbReference type="InterPro" id="IPR027417">
    <property type="entry name" value="P-loop_NTPase"/>
</dbReference>
<keyword evidence="6" id="KW-1185">Reference proteome</keyword>
<proteinExistence type="predicted"/>
<reference evidence="5" key="1">
    <citation type="submission" date="2022-08" db="EMBL/GenBank/DDBJ databases">
        <authorList>
            <person name="Gutierrez-Valencia J."/>
        </authorList>
    </citation>
    <scope>NUCLEOTIDE SEQUENCE</scope>
</reference>
<dbReference type="SMART" id="SM00255">
    <property type="entry name" value="TIR"/>
    <property type="match status" value="1"/>
</dbReference>
<dbReference type="InterPro" id="IPR026906">
    <property type="entry name" value="LRR_5"/>
</dbReference>
<evidence type="ECO:0000256" key="1">
    <source>
        <dbReference type="ARBA" id="ARBA00022614"/>
    </source>
</evidence>
<dbReference type="Proteomes" id="UP001154282">
    <property type="component" value="Unassembled WGS sequence"/>
</dbReference>
<dbReference type="FunFam" id="3.40.50.10140:FF:000007">
    <property type="entry name" value="Disease resistance protein (TIR-NBS-LRR class)"/>
    <property type="match status" value="1"/>
</dbReference>
<dbReference type="GO" id="GO:0043531">
    <property type="term" value="F:ADP binding"/>
    <property type="evidence" value="ECO:0007669"/>
    <property type="project" value="InterPro"/>
</dbReference>
<dbReference type="Gene3D" id="3.80.10.10">
    <property type="entry name" value="Ribonuclease Inhibitor"/>
    <property type="match status" value="4"/>
</dbReference>
<evidence type="ECO:0000256" key="2">
    <source>
        <dbReference type="ARBA" id="ARBA00022737"/>
    </source>
</evidence>
<dbReference type="SUPFAM" id="SSF52540">
    <property type="entry name" value="P-loop containing nucleoside triphosphate hydrolases"/>
    <property type="match status" value="1"/>
</dbReference>
<dbReference type="PANTHER" id="PTHR11017:SF570">
    <property type="entry name" value="DISEASE RESISTANCE PROTEIN (TIR-NBS CLASS)-RELATED"/>
    <property type="match status" value="1"/>
</dbReference>
<sequence>MLPLPRGEYEVFLSFRGPDVRTTFADFLYEYLDHSKIRTFIDEEELRKGEDIAPSLVHAIEESKIYIPILSKDYAASKWCLKELALMVRCFKQGKGHVILPIFYMVEPRDVRRQVGAYEEAFRGHAEEYDAAMVEEWKEALAEVGKMKGWHVTEIHKQGAIIDDVFSKVWSQLTRNYTLVTDELVGIDSHVRKVTELLELNHGGPKIVGIHGMGGIGKTAIAKAIYNKVCAQFDRHCFLKDVRETLSDKKGGVLALQNAVISSILRSNDHQVADDDEGIHVIRNRVCKHKVLIVIDDVDDRFRFEKIFGRLENFSSGSRFIVTTRDKRAMEFFQEYELYEPKGMSEEHSFQLFARHAFGVDCPPDDYVDLSNEFVRVVEGLPLALKVIGSLLFRKDKSFWKAKLRQLEDVPPSELQEVLKIGYSELTLEEKQVFLDIACFFIGEEKERPFYMWSDCGFHPEITINTLILRSLIKVNNSGEGGEFWMHDHVRDLGRAIVRDEDTRRPWKRSRIWNTEDALNILTHEKGTDRLEAMRINMEDENAEELTSRHFAKLFGLRYLEVVGGGLVGNFRGILPNIRWFQLHDCTSIPDDLDMKKLVVFDITNCPVTDDWRAWKRFNKVNNHSKMLVILLICSVLSSLERLDLGLEMREESKLKKVVPRLPTSLKQLSLSSSRVPNLLELWNLEELCFKHCDDLEIPGDIWRLSKLKSLELSFCSCESLLLEDGSEMASLPSSLTHLDISTCSPLERLPSLANLVHLKEMQLCAVGVFEIPGLGELKMLETLEIYGARNLTHLDGFQRLASLKTLSLQGCPVLEKLPSLSNLTKLHSLTISFCKLLSEIQGLGQGESWEHDLLEMEIRGCPSLAIGQGTILLAFRSGLGKLKKLVLDLSEIHEDHIPTLDLSGLHNVQEVSITGSSWLTKVEGLEKLESLESLCMSNCTSIRELSCGAGLKNLKDLQLDGCTQLTRVIGLERLESLDLLNMSGCRSMEELPSLSMLRSLTTLNIEGWTQLNEVVQLDTSESLRLLSMGGCTSIKELELSGLFDLETLIIDGCTQLAEVTGMEGLQQLEWVDMSSCPSLKELPNLPRNISTLNIDQCEELSEVMGLLRLESSLKELRMCDCSSVKNLPDLSGFMHLRWLDIRGCVQLTEVDGIERLESLGTGVYVKGDE</sequence>
<dbReference type="InterPro" id="IPR044974">
    <property type="entry name" value="Disease_R_plants"/>
</dbReference>
<dbReference type="InterPro" id="IPR058192">
    <property type="entry name" value="WHD_ROQ1-like"/>
</dbReference>
<dbReference type="GO" id="GO:0007165">
    <property type="term" value="P:signal transduction"/>
    <property type="evidence" value="ECO:0007669"/>
    <property type="project" value="InterPro"/>
</dbReference>
<dbReference type="GO" id="GO:0006952">
    <property type="term" value="P:defense response"/>
    <property type="evidence" value="ECO:0007669"/>
    <property type="project" value="InterPro"/>
</dbReference>
<accession>A0AAV0IA10</accession>
<dbReference type="EMBL" id="CAMGYJ010000003">
    <property type="protein sequence ID" value="CAI0394256.1"/>
    <property type="molecule type" value="Genomic_DNA"/>
</dbReference>
<evidence type="ECO:0000313" key="6">
    <source>
        <dbReference type="Proteomes" id="UP001154282"/>
    </source>
</evidence>
<keyword evidence="1" id="KW-0433">Leucine-rich repeat</keyword>
<dbReference type="PRINTS" id="PR00364">
    <property type="entry name" value="DISEASERSIST"/>
</dbReference>
<gene>
    <name evidence="5" type="ORF">LITE_LOCUS8250</name>
</gene>
<dbReference type="AlphaFoldDB" id="A0AAV0IA10"/>
<evidence type="ECO:0000259" key="4">
    <source>
        <dbReference type="PROSITE" id="PS50104"/>
    </source>
</evidence>
<dbReference type="Gene3D" id="3.40.50.10140">
    <property type="entry name" value="Toll/interleukin-1 receptor homology (TIR) domain"/>
    <property type="match status" value="1"/>
</dbReference>
<dbReference type="SUPFAM" id="SSF52058">
    <property type="entry name" value="L domain-like"/>
    <property type="match status" value="2"/>
</dbReference>
<organism evidence="5 6">
    <name type="scientific">Linum tenue</name>
    <dbReference type="NCBI Taxonomy" id="586396"/>
    <lineage>
        <taxon>Eukaryota</taxon>
        <taxon>Viridiplantae</taxon>
        <taxon>Streptophyta</taxon>
        <taxon>Embryophyta</taxon>
        <taxon>Tracheophyta</taxon>
        <taxon>Spermatophyta</taxon>
        <taxon>Magnoliopsida</taxon>
        <taxon>eudicotyledons</taxon>
        <taxon>Gunneridae</taxon>
        <taxon>Pentapetalae</taxon>
        <taxon>rosids</taxon>
        <taxon>fabids</taxon>
        <taxon>Malpighiales</taxon>
        <taxon>Linaceae</taxon>
        <taxon>Linum</taxon>
    </lineage>
</organism>
<keyword evidence="3" id="KW-0520">NAD</keyword>
<evidence type="ECO:0000313" key="5">
    <source>
        <dbReference type="EMBL" id="CAI0394256.1"/>
    </source>
</evidence>
<dbReference type="InterPro" id="IPR032675">
    <property type="entry name" value="LRR_dom_sf"/>
</dbReference>
<name>A0AAV0IA10_9ROSI</name>